<dbReference type="PANTHER" id="PTHR45339:SF1">
    <property type="entry name" value="HYBRID SIGNAL TRANSDUCTION HISTIDINE KINASE J"/>
    <property type="match status" value="1"/>
</dbReference>
<accession>A0A1H1H727</accession>
<dbReference type="Proteomes" id="UP000183487">
    <property type="component" value="Unassembled WGS sequence"/>
</dbReference>
<comment type="catalytic activity">
    <reaction evidence="1">
        <text>ATP + protein L-histidine = ADP + protein N-phospho-L-histidine.</text>
        <dbReference type="EC" id="2.7.13.3"/>
    </reaction>
</comment>
<evidence type="ECO:0000256" key="10">
    <source>
        <dbReference type="ARBA" id="ARBA00022777"/>
    </source>
</evidence>
<keyword evidence="11" id="KW-0067">ATP-binding</keyword>
<keyword evidence="14" id="KW-0843">Virulence</keyword>
<feature type="domain" description="Response regulatory" evidence="24">
    <location>
        <begin position="888"/>
        <end position="1002"/>
    </location>
</feature>
<name>A0A1H1H727_9BURK</name>
<dbReference type="PROSITE" id="PS50109">
    <property type="entry name" value="HIS_KIN"/>
    <property type="match status" value="1"/>
</dbReference>
<evidence type="ECO:0000259" key="25">
    <source>
        <dbReference type="PROSITE" id="PS50894"/>
    </source>
</evidence>
<evidence type="ECO:0000313" key="27">
    <source>
        <dbReference type="Proteomes" id="UP000183487"/>
    </source>
</evidence>
<dbReference type="SMART" id="SM00448">
    <property type="entry name" value="REC"/>
    <property type="match status" value="1"/>
</dbReference>
<dbReference type="PRINTS" id="PR00344">
    <property type="entry name" value="BCTRLSENSOR"/>
</dbReference>
<dbReference type="SUPFAM" id="SSF47384">
    <property type="entry name" value="Homodimeric domain of signal transducing histidine kinase"/>
    <property type="match status" value="1"/>
</dbReference>
<dbReference type="PROSITE" id="PS50894">
    <property type="entry name" value="HPT"/>
    <property type="match status" value="1"/>
</dbReference>
<dbReference type="Pfam" id="PF00512">
    <property type="entry name" value="HisKA"/>
    <property type="match status" value="1"/>
</dbReference>
<keyword evidence="4" id="KW-1003">Cell membrane</keyword>
<evidence type="ECO:0000256" key="17">
    <source>
        <dbReference type="ARBA" id="ARBA00064003"/>
    </source>
</evidence>
<keyword evidence="6" id="KW-0808">Transferase</keyword>
<dbReference type="InterPro" id="IPR036890">
    <property type="entry name" value="HATPase_C_sf"/>
</dbReference>
<keyword evidence="12 22" id="KW-1133">Transmembrane helix</keyword>
<feature type="transmembrane region" description="Helical" evidence="22">
    <location>
        <begin position="20"/>
        <end position="44"/>
    </location>
</feature>
<dbReference type="InterPro" id="IPR036641">
    <property type="entry name" value="HPT_dom_sf"/>
</dbReference>
<dbReference type="CDD" id="cd17546">
    <property type="entry name" value="REC_hyHK_CKI1_RcsC-like"/>
    <property type="match status" value="1"/>
</dbReference>
<keyword evidence="10 26" id="KW-0418">Kinase</keyword>
<dbReference type="RefSeq" id="WP_074767113.1">
    <property type="nucleotide sequence ID" value="NZ_FNKP01000002.1"/>
</dbReference>
<dbReference type="InterPro" id="IPR036097">
    <property type="entry name" value="HisK_dim/P_sf"/>
</dbReference>
<comment type="subunit">
    <text evidence="17">At low DSF concentrations, interacts with RpfF.</text>
</comment>
<dbReference type="InterPro" id="IPR008207">
    <property type="entry name" value="Sig_transdc_His_kin_Hpt_dom"/>
</dbReference>
<dbReference type="EC" id="2.7.13.3" evidence="3"/>
<dbReference type="GO" id="GO:0005886">
    <property type="term" value="C:plasma membrane"/>
    <property type="evidence" value="ECO:0007669"/>
    <property type="project" value="UniProtKB-SubCell"/>
</dbReference>
<evidence type="ECO:0000256" key="22">
    <source>
        <dbReference type="SAM" id="Phobius"/>
    </source>
</evidence>
<evidence type="ECO:0000256" key="8">
    <source>
        <dbReference type="ARBA" id="ARBA00022729"/>
    </source>
</evidence>
<evidence type="ECO:0000256" key="9">
    <source>
        <dbReference type="ARBA" id="ARBA00022741"/>
    </source>
</evidence>
<feature type="modified residue" description="Phosphohistidine" evidence="20">
    <location>
        <position position="1064"/>
    </location>
</feature>
<reference evidence="27" key="1">
    <citation type="submission" date="2016-10" db="EMBL/GenBank/DDBJ databases">
        <authorList>
            <person name="Varghese N."/>
        </authorList>
    </citation>
    <scope>NUCLEOTIDE SEQUENCE [LARGE SCALE GENOMIC DNA]</scope>
    <source>
        <strain evidence="27">GAS106B</strain>
    </source>
</reference>
<evidence type="ECO:0000313" key="26">
    <source>
        <dbReference type="EMBL" id="SDR21163.1"/>
    </source>
</evidence>
<dbReference type="InterPro" id="IPR001789">
    <property type="entry name" value="Sig_transdc_resp-reg_receiver"/>
</dbReference>
<dbReference type="SUPFAM" id="SSF52172">
    <property type="entry name" value="CheY-like"/>
    <property type="match status" value="1"/>
</dbReference>
<gene>
    <name evidence="26" type="ORF">SAMN05443245_3589</name>
</gene>
<evidence type="ECO:0000256" key="2">
    <source>
        <dbReference type="ARBA" id="ARBA00004651"/>
    </source>
</evidence>
<evidence type="ECO:0000256" key="5">
    <source>
        <dbReference type="ARBA" id="ARBA00022553"/>
    </source>
</evidence>
<sequence length="1114" mass="120639">MLSSSQQDVLSQLHRYKRLLVFGGGVASTLMMLLAFALASLSTVREYLALERQTFIVGRTQVMDEINASEELFRSALVGAEQTWLEGERAAPGLVERYRKQGYELTYPLTLSHTPQHRLLFGMPNNSPSTDELRQYFGLAAQLGRVSAVNSLVRGRQATRYFYGAQRNIAGILTLPSSHQALTPGTPAERELLLAALGDGLDILSAIHAGRQLDQPRLVSWMPPAVSPLTGAMAIRIAAPAFHAGAPFAMLVTEYGPEILTSPLGEGGFDGTYMVVSDAGEVVASTAGPKVNPALIERMRTLGIEQTGEKARREIWRDGVFTISDRLGDTGWVLVYAVTWRDVFAGIGAQIGISALIIMTIVVVIWTLLIYFNRHIFRPVLERSRRVFESEHLSRTLVETAPVGLGLIAVQNGEPLLRSSAMIKATEQIAVPARTLSEELVRRYGPRSGASAEQGVTREEVTLPTREGGTVDLSVSVVPARYQGHDVLVTAFTDVTAERRLERQWREAKWAADKANAAKSAFLAAMSHEIRTPMNALMGNLELLSHTPLDALQQDRLKTIRSSSDGLLAIVSDVLDFSKIEAGEMTLERLVFDAQAVAARVLRMFEPVARAKGLRLWGEFGTSTTQPMHGDPTRLGQVMNNLLSNAIKFTERGEVTLRLSVPAGQGAQGSELVIEVEDSGIGMSAGQQALLFQAFSQADATISRRFGGTGLGLALCARLTEAMGGTIAVRSEPGEGSVFTVRVPQGECAGEPGVPGARFAGERVLFVAASPAWHAYAVAALDGWGLQVQAYRHPAQLDQAMLEEADTLILCGERNTWHADDEARLVEESSWVIDCSPEGPATPVATGRVVRVSGYGLKGLEAALRYTLQAEPLEVGHEAQGVLSRRLKVLVAEDNEVNRQLFEEQLKLLDCEVRSAQDGQEALACLSQERFDVLVTDLAMPVLDGYGLAREARARWPEMPIVAATASATLEERSRCEAAGITRVVTKPLQLDDLLTTLSEVSGVPRMAVEAAGPEGPRDGVLGGREVPEHVRAAFLHSCERSLGVLHAASRDADGAARVLAELHSLRGALAVFGYQALADRYADLEARIRQHGPASIGQLDFELNIQDFEPTGT</sequence>
<keyword evidence="13" id="KW-0902">Two-component regulatory system</keyword>
<dbReference type="AlphaFoldDB" id="A0A1H1H727"/>
<dbReference type="FunFam" id="3.30.565.10:FF:000010">
    <property type="entry name" value="Sensor histidine kinase RcsC"/>
    <property type="match status" value="1"/>
</dbReference>
<feature type="transmembrane region" description="Helical" evidence="22">
    <location>
        <begin position="351"/>
        <end position="372"/>
    </location>
</feature>
<comment type="subcellular location">
    <subcellularLocation>
        <location evidence="2">Cell membrane</location>
        <topology evidence="2">Multi-pass membrane protein</topology>
    </subcellularLocation>
</comment>
<keyword evidence="27" id="KW-1185">Reference proteome</keyword>
<dbReference type="SUPFAM" id="SSF47226">
    <property type="entry name" value="Histidine-containing phosphotransfer domain, HPT domain"/>
    <property type="match status" value="1"/>
</dbReference>
<dbReference type="InterPro" id="IPR003661">
    <property type="entry name" value="HisK_dim/P_dom"/>
</dbReference>
<comment type="function">
    <text evidence="16">Member of the two-component regulatory system BvgS/BvgA. Phosphorylates BvgA via a four-step phosphorelay in response to environmental signals.</text>
</comment>
<dbReference type="CDD" id="cd16922">
    <property type="entry name" value="HATPase_EvgS-ArcB-TorS-like"/>
    <property type="match status" value="1"/>
</dbReference>
<dbReference type="Gene3D" id="3.30.565.10">
    <property type="entry name" value="Histidine kinase-like ATPase, C-terminal domain"/>
    <property type="match status" value="1"/>
</dbReference>
<organism evidence="26 27">
    <name type="scientific">Paraburkholderia fungorum</name>
    <dbReference type="NCBI Taxonomy" id="134537"/>
    <lineage>
        <taxon>Bacteria</taxon>
        <taxon>Pseudomonadati</taxon>
        <taxon>Pseudomonadota</taxon>
        <taxon>Betaproteobacteria</taxon>
        <taxon>Burkholderiales</taxon>
        <taxon>Burkholderiaceae</taxon>
        <taxon>Paraburkholderia</taxon>
    </lineage>
</organism>
<evidence type="ECO:0000256" key="16">
    <source>
        <dbReference type="ARBA" id="ARBA00058004"/>
    </source>
</evidence>
<evidence type="ECO:0000256" key="15">
    <source>
        <dbReference type="ARBA" id="ARBA00023136"/>
    </source>
</evidence>
<proteinExistence type="predicted"/>
<dbReference type="InterPro" id="IPR011006">
    <property type="entry name" value="CheY-like_superfamily"/>
</dbReference>
<dbReference type="InterPro" id="IPR004358">
    <property type="entry name" value="Sig_transdc_His_kin-like_C"/>
</dbReference>
<evidence type="ECO:0000256" key="11">
    <source>
        <dbReference type="ARBA" id="ARBA00022840"/>
    </source>
</evidence>
<evidence type="ECO:0000256" key="14">
    <source>
        <dbReference type="ARBA" id="ARBA00023026"/>
    </source>
</evidence>
<evidence type="ECO:0000256" key="1">
    <source>
        <dbReference type="ARBA" id="ARBA00000085"/>
    </source>
</evidence>
<evidence type="ECO:0000256" key="6">
    <source>
        <dbReference type="ARBA" id="ARBA00022679"/>
    </source>
</evidence>
<dbReference type="CDD" id="cd00082">
    <property type="entry name" value="HisKA"/>
    <property type="match status" value="1"/>
</dbReference>
<dbReference type="InterPro" id="IPR005467">
    <property type="entry name" value="His_kinase_dom"/>
</dbReference>
<dbReference type="GO" id="GO:0000155">
    <property type="term" value="F:phosphorelay sensor kinase activity"/>
    <property type="evidence" value="ECO:0007669"/>
    <property type="project" value="InterPro"/>
</dbReference>
<dbReference type="PROSITE" id="PS50110">
    <property type="entry name" value="RESPONSE_REGULATORY"/>
    <property type="match status" value="1"/>
</dbReference>
<dbReference type="FunFam" id="1.10.287.130:FF:000002">
    <property type="entry name" value="Two-component osmosensing histidine kinase"/>
    <property type="match status" value="1"/>
</dbReference>
<dbReference type="OrthoDB" id="9796305at2"/>
<dbReference type="InterPro" id="IPR003594">
    <property type="entry name" value="HATPase_dom"/>
</dbReference>
<feature type="domain" description="Histidine kinase" evidence="23">
    <location>
        <begin position="525"/>
        <end position="747"/>
    </location>
</feature>
<dbReference type="Pfam" id="PF02518">
    <property type="entry name" value="HATPase_c"/>
    <property type="match status" value="1"/>
</dbReference>
<dbReference type="GO" id="GO:0005524">
    <property type="term" value="F:ATP binding"/>
    <property type="evidence" value="ECO:0007669"/>
    <property type="project" value="UniProtKB-KW"/>
</dbReference>
<keyword evidence="8" id="KW-0732">Signal</keyword>
<protein>
    <recommendedName>
        <fullName evidence="18">Sensory/regulatory protein RpfC</fullName>
        <ecNumber evidence="3">2.7.13.3</ecNumber>
    </recommendedName>
    <alternativeName>
        <fullName evidence="19">Virulence sensor protein BvgS</fullName>
    </alternativeName>
</protein>
<dbReference type="EMBL" id="FNKP01000002">
    <property type="protein sequence ID" value="SDR21163.1"/>
    <property type="molecule type" value="Genomic_DNA"/>
</dbReference>
<dbReference type="Gene3D" id="3.40.50.2300">
    <property type="match status" value="1"/>
</dbReference>
<keyword evidence="5 21" id="KW-0597">Phosphoprotein</keyword>
<evidence type="ECO:0000256" key="13">
    <source>
        <dbReference type="ARBA" id="ARBA00023012"/>
    </source>
</evidence>
<evidence type="ECO:0000256" key="21">
    <source>
        <dbReference type="PROSITE-ProRule" id="PRU00169"/>
    </source>
</evidence>
<keyword evidence="15 22" id="KW-0472">Membrane</keyword>
<dbReference type="SMART" id="SM00387">
    <property type="entry name" value="HATPase_c"/>
    <property type="match status" value="1"/>
</dbReference>
<dbReference type="Pfam" id="PF00072">
    <property type="entry name" value="Response_reg"/>
    <property type="match status" value="1"/>
</dbReference>
<evidence type="ECO:0000256" key="12">
    <source>
        <dbReference type="ARBA" id="ARBA00022989"/>
    </source>
</evidence>
<feature type="domain" description="HPt" evidence="25">
    <location>
        <begin position="1024"/>
        <end position="1114"/>
    </location>
</feature>
<dbReference type="Gene3D" id="1.10.287.130">
    <property type="match status" value="1"/>
</dbReference>
<keyword evidence="7 22" id="KW-0812">Transmembrane</keyword>
<evidence type="ECO:0000256" key="7">
    <source>
        <dbReference type="ARBA" id="ARBA00022692"/>
    </source>
</evidence>
<evidence type="ECO:0000256" key="20">
    <source>
        <dbReference type="PROSITE-ProRule" id="PRU00110"/>
    </source>
</evidence>
<evidence type="ECO:0000256" key="4">
    <source>
        <dbReference type="ARBA" id="ARBA00022475"/>
    </source>
</evidence>
<evidence type="ECO:0000256" key="19">
    <source>
        <dbReference type="ARBA" id="ARBA00070152"/>
    </source>
</evidence>
<keyword evidence="9" id="KW-0547">Nucleotide-binding</keyword>
<dbReference type="SMART" id="SM00388">
    <property type="entry name" value="HisKA"/>
    <property type="match status" value="1"/>
</dbReference>
<feature type="modified residue" description="4-aspartylphosphate" evidence="21">
    <location>
        <position position="937"/>
    </location>
</feature>
<dbReference type="PANTHER" id="PTHR45339">
    <property type="entry name" value="HYBRID SIGNAL TRANSDUCTION HISTIDINE KINASE J"/>
    <property type="match status" value="1"/>
</dbReference>
<dbReference type="SUPFAM" id="SSF55874">
    <property type="entry name" value="ATPase domain of HSP90 chaperone/DNA topoisomerase II/histidine kinase"/>
    <property type="match status" value="1"/>
</dbReference>
<evidence type="ECO:0000256" key="3">
    <source>
        <dbReference type="ARBA" id="ARBA00012438"/>
    </source>
</evidence>
<evidence type="ECO:0000259" key="23">
    <source>
        <dbReference type="PROSITE" id="PS50109"/>
    </source>
</evidence>
<evidence type="ECO:0000256" key="18">
    <source>
        <dbReference type="ARBA" id="ARBA00068150"/>
    </source>
</evidence>
<evidence type="ECO:0000259" key="24">
    <source>
        <dbReference type="PROSITE" id="PS50110"/>
    </source>
</evidence>